<keyword evidence="3" id="KW-0964">Secreted</keyword>
<reference evidence="5 6" key="1">
    <citation type="submission" date="2018-06" db="EMBL/GenBank/DDBJ databases">
        <title>Comparative genomics reveals the genomic features of Rhizophagus irregularis, R. cerebriforme, R. diaphanum and Gigaspora rosea, and their symbiotic lifestyle signature.</title>
        <authorList>
            <person name="Morin E."/>
            <person name="San Clemente H."/>
            <person name="Chen E.C.H."/>
            <person name="De La Providencia I."/>
            <person name="Hainaut M."/>
            <person name="Kuo A."/>
            <person name="Kohler A."/>
            <person name="Murat C."/>
            <person name="Tang N."/>
            <person name="Roy S."/>
            <person name="Loubradou J."/>
            <person name="Henrissat B."/>
            <person name="Grigoriev I.V."/>
            <person name="Corradi N."/>
            <person name="Roux C."/>
            <person name="Martin F.M."/>
        </authorList>
    </citation>
    <scope>NUCLEOTIDE SEQUENCE [LARGE SCALE GENOMIC DNA]</scope>
    <source>
        <strain evidence="5 6">DAOM 194757</strain>
    </source>
</reference>
<gene>
    <name evidence="5" type="ORF">C2G38_1275486</name>
</gene>
<proteinExistence type="predicted"/>
<dbReference type="Proteomes" id="UP000266673">
    <property type="component" value="Unassembled WGS sequence"/>
</dbReference>
<dbReference type="AlphaFoldDB" id="A0A397VA30"/>
<evidence type="ECO:0000256" key="3">
    <source>
        <dbReference type="ARBA" id="ARBA00022525"/>
    </source>
</evidence>
<protein>
    <recommendedName>
        <fullName evidence="4">Crinkler effector protein N-terminal domain-containing protein</fullName>
    </recommendedName>
</protein>
<dbReference type="GO" id="GO:0043657">
    <property type="term" value="C:host cell"/>
    <property type="evidence" value="ECO:0007669"/>
    <property type="project" value="UniProtKB-SubCell"/>
</dbReference>
<keyword evidence="6" id="KW-1185">Reference proteome</keyword>
<dbReference type="Pfam" id="PF20147">
    <property type="entry name" value="Crinkler"/>
    <property type="match status" value="1"/>
</dbReference>
<accession>A0A397VA30</accession>
<name>A0A397VA30_9GLOM</name>
<dbReference type="GO" id="GO:0005576">
    <property type="term" value="C:extracellular region"/>
    <property type="evidence" value="ECO:0007669"/>
    <property type="project" value="UniProtKB-SubCell"/>
</dbReference>
<evidence type="ECO:0000256" key="2">
    <source>
        <dbReference type="ARBA" id="ARBA00004613"/>
    </source>
</evidence>
<sequence length="180" mass="20939">MAKYVQCLEPMTERSCFMEKKPALDLAVFYLVRWPNNGVFLFEVFLVKRLIYFYFILSKHKMANNITLNCFVRGETVQDIFEVVVDNTLDVENLKTKIRSARPNLSQNNFDLYKVDFFQPNPAIVSSVNSYNDGQGELIKSQKKISKYFNTVYINVHKCSYPQENGRIGSIHLLIYPIEG</sequence>
<feature type="domain" description="Crinkler effector protein N-terminal" evidence="4">
    <location>
        <begin position="66"/>
        <end position="151"/>
    </location>
</feature>
<evidence type="ECO:0000256" key="1">
    <source>
        <dbReference type="ARBA" id="ARBA00004340"/>
    </source>
</evidence>
<organism evidence="5 6">
    <name type="scientific">Gigaspora rosea</name>
    <dbReference type="NCBI Taxonomy" id="44941"/>
    <lineage>
        <taxon>Eukaryota</taxon>
        <taxon>Fungi</taxon>
        <taxon>Fungi incertae sedis</taxon>
        <taxon>Mucoromycota</taxon>
        <taxon>Glomeromycotina</taxon>
        <taxon>Glomeromycetes</taxon>
        <taxon>Diversisporales</taxon>
        <taxon>Gigasporaceae</taxon>
        <taxon>Gigaspora</taxon>
    </lineage>
</organism>
<dbReference type="OrthoDB" id="2316281at2759"/>
<comment type="caution">
    <text evidence="5">The sequence shown here is derived from an EMBL/GenBank/DDBJ whole genome shotgun (WGS) entry which is preliminary data.</text>
</comment>
<dbReference type="EMBL" id="QKWP01000483">
    <property type="protein sequence ID" value="RIB19290.1"/>
    <property type="molecule type" value="Genomic_DNA"/>
</dbReference>
<evidence type="ECO:0000313" key="5">
    <source>
        <dbReference type="EMBL" id="RIB19290.1"/>
    </source>
</evidence>
<dbReference type="InterPro" id="IPR045379">
    <property type="entry name" value="Crinkler_N"/>
</dbReference>
<evidence type="ECO:0000313" key="6">
    <source>
        <dbReference type="Proteomes" id="UP000266673"/>
    </source>
</evidence>
<comment type="subcellular location">
    <subcellularLocation>
        <location evidence="1">Host cell</location>
    </subcellularLocation>
    <subcellularLocation>
        <location evidence="2">Secreted</location>
    </subcellularLocation>
</comment>
<evidence type="ECO:0000259" key="4">
    <source>
        <dbReference type="Pfam" id="PF20147"/>
    </source>
</evidence>